<dbReference type="Pfam" id="PF02779">
    <property type="entry name" value="Transket_pyr"/>
    <property type="match status" value="1"/>
</dbReference>
<comment type="subcellular location">
    <subcellularLocation>
        <location evidence="3">Mitochondrion matrix</location>
    </subcellularLocation>
</comment>
<dbReference type="GeneID" id="81598975"/>
<dbReference type="SUPFAM" id="SSF52518">
    <property type="entry name" value="Thiamin diphosphate-binding fold (THDP-binding)"/>
    <property type="match status" value="2"/>
</dbReference>
<keyword evidence="11" id="KW-0786">Thiamine pyrophosphate</keyword>
<protein>
    <recommendedName>
        <fullName evidence="14">2-oxoglutarate dehydrogenase, mitochondrial</fullName>
        <ecNumber evidence="5">1.2.4.2</ecNumber>
    </recommendedName>
    <alternativeName>
        <fullName evidence="15">2-oxoglutarate dehydrogenase complex component E1</fullName>
    </alternativeName>
</protein>
<dbReference type="NCBIfam" id="NF008907">
    <property type="entry name" value="PRK12270.1"/>
    <property type="match status" value="1"/>
</dbReference>
<evidence type="ECO:0000256" key="10">
    <source>
        <dbReference type="ARBA" id="ARBA00023002"/>
    </source>
</evidence>
<dbReference type="FunFam" id="1.10.287.1150:FF:000002">
    <property type="entry name" value="2-oxoglutarate dehydrogenase E1 component"/>
    <property type="match status" value="1"/>
</dbReference>
<evidence type="ECO:0000256" key="5">
    <source>
        <dbReference type="ARBA" id="ARBA00012280"/>
    </source>
</evidence>
<dbReference type="FunFam" id="3.40.50.970:FF:000002">
    <property type="entry name" value="2-oxoglutarate dehydrogenase, E1 component"/>
    <property type="match status" value="1"/>
</dbReference>
<evidence type="ECO:0000256" key="13">
    <source>
        <dbReference type="ARBA" id="ARBA00037426"/>
    </source>
</evidence>
<comment type="cofactor">
    <cofactor evidence="1">
        <name>Mg(2+)</name>
        <dbReference type="ChEBI" id="CHEBI:18420"/>
    </cofactor>
</comment>
<evidence type="ECO:0000256" key="11">
    <source>
        <dbReference type="ARBA" id="ARBA00023052"/>
    </source>
</evidence>
<keyword evidence="7" id="KW-0479">Metal-binding</keyword>
<reference evidence="18" key="1">
    <citation type="submission" date="2022-12" db="EMBL/GenBank/DDBJ databases">
        <authorList>
            <person name="Petersen C."/>
        </authorList>
    </citation>
    <scope>NUCLEOTIDE SEQUENCE</scope>
    <source>
        <strain evidence="18">IBT 16125</strain>
    </source>
</reference>
<dbReference type="Pfam" id="PF00676">
    <property type="entry name" value="E1_dh"/>
    <property type="match status" value="1"/>
</dbReference>
<evidence type="ECO:0000259" key="17">
    <source>
        <dbReference type="SMART" id="SM00861"/>
    </source>
</evidence>
<evidence type="ECO:0000256" key="6">
    <source>
        <dbReference type="ARBA" id="ARBA00022532"/>
    </source>
</evidence>
<dbReference type="EC" id="1.2.4.2" evidence="5"/>
<dbReference type="FunFam" id="3.40.50.11610:FF:000007">
    <property type="entry name" value="2-oxoglutarate dehydrogenase, E1 component"/>
    <property type="match status" value="1"/>
</dbReference>
<evidence type="ECO:0000256" key="9">
    <source>
        <dbReference type="ARBA" id="ARBA00022946"/>
    </source>
</evidence>
<gene>
    <name evidence="18" type="ORF">N7458_005350</name>
</gene>
<keyword evidence="8" id="KW-0460">Magnesium</keyword>
<dbReference type="NCBIfam" id="TIGR00239">
    <property type="entry name" value="2oxo_dh_E1"/>
    <property type="match status" value="1"/>
</dbReference>
<dbReference type="InterPro" id="IPR011603">
    <property type="entry name" value="2oxoglutarate_DH_E1"/>
</dbReference>
<dbReference type="GO" id="GO:0046872">
    <property type="term" value="F:metal ion binding"/>
    <property type="evidence" value="ECO:0007669"/>
    <property type="project" value="UniProtKB-KW"/>
</dbReference>
<evidence type="ECO:0000256" key="15">
    <source>
        <dbReference type="ARBA" id="ARBA00042984"/>
    </source>
</evidence>
<evidence type="ECO:0000313" key="19">
    <source>
        <dbReference type="Proteomes" id="UP001213681"/>
    </source>
</evidence>
<dbReference type="PANTHER" id="PTHR23152:SF4">
    <property type="entry name" value="2-OXOADIPATE DEHYDROGENASE COMPLEX COMPONENT E1"/>
    <property type="match status" value="1"/>
</dbReference>
<comment type="caution">
    <text evidence="18">The sequence shown here is derived from an EMBL/GenBank/DDBJ whole genome shotgun (WGS) entry which is preliminary data.</text>
</comment>
<dbReference type="PANTHER" id="PTHR23152">
    <property type="entry name" value="2-OXOGLUTARATE DEHYDROGENASE"/>
    <property type="match status" value="1"/>
</dbReference>
<dbReference type="InterPro" id="IPR029061">
    <property type="entry name" value="THDP-binding"/>
</dbReference>
<proteinExistence type="inferred from homology"/>
<reference evidence="18" key="2">
    <citation type="journal article" date="2023" name="IMA Fungus">
        <title>Comparative genomic study of the Penicillium genus elucidates a diverse pangenome and 15 lateral gene transfer events.</title>
        <authorList>
            <person name="Petersen C."/>
            <person name="Sorensen T."/>
            <person name="Nielsen M.R."/>
            <person name="Sondergaard T.E."/>
            <person name="Sorensen J.L."/>
            <person name="Fitzpatrick D.A."/>
            <person name="Frisvad J.C."/>
            <person name="Nielsen K.L."/>
        </authorList>
    </citation>
    <scope>NUCLEOTIDE SEQUENCE</scope>
    <source>
        <strain evidence="18">IBT 16125</strain>
    </source>
</reference>
<dbReference type="GO" id="GO:0006099">
    <property type="term" value="P:tricarboxylic acid cycle"/>
    <property type="evidence" value="ECO:0007669"/>
    <property type="project" value="UniProtKB-KW"/>
</dbReference>
<comment type="similarity">
    <text evidence="4">Belongs to the alpha-ketoglutarate dehydrogenase family.</text>
</comment>
<comment type="catalytic activity">
    <reaction evidence="16">
        <text>N(6)-[(R)-lipoyl]-L-lysyl-[protein] + 2-oxoglutarate + H(+) = N(6)-[(R)-S(8)-succinyldihydrolipoyl]-L-lysyl-[protein] + CO2</text>
        <dbReference type="Rhea" id="RHEA:12188"/>
        <dbReference type="Rhea" id="RHEA-COMP:10474"/>
        <dbReference type="Rhea" id="RHEA-COMP:20092"/>
        <dbReference type="ChEBI" id="CHEBI:15378"/>
        <dbReference type="ChEBI" id="CHEBI:16526"/>
        <dbReference type="ChEBI" id="CHEBI:16810"/>
        <dbReference type="ChEBI" id="CHEBI:83099"/>
        <dbReference type="ChEBI" id="CHEBI:83120"/>
        <dbReference type="EC" id="1.2.4.2"/>
    </reaction>
</comment>
<dbReference type="Pfam" id="PF16870">
    <property type="entry name" value="OxoGdeHyase_C"/>
    <property type="match status" value="1"/>
</dbReference>
<keyword evidence="6" id="KW-0816">Tricarboxylic acid cycle</keyword>
<dbReference type="FunFam" id="3.40.50.12470:FF:000003">
    <property type="entry name" value="2-oxoglutarate dehydrogenase E1 component"/>
    <property type="match status" value="1"/>
</dbReference>
<dbReference type="InterPro" id="IPR031717">
    <property type="entry name" value="ODO-1/KGD_C"/>
</dbReference>
<dbReference type="InterPro" id="IPR001017">
    <property type="entry name" value="DH_E1"/>
</dbReference>
<comment type="function">
    <text evidence="13">The 2-oxoglutarate dehydrogenase complex catalyzes the overall conversion of 2-oxoglutarate to succinyl-CoA and CO(2). It contains multiple copies of three enzymatic components: 2-oxoglutarate dehydrogenase (E1), dihydrolipoamide succinyltransferase (E2) and lipoamide dehydrogenase (E3).</text>
</comment>
<dbReference type="InterPro" id="IPR032106">
    <property type="entry name" value="2-oxogl_dehyd_N"/>
</dbReference>
<evidence type="ECO:0000256" key="7">
    <source>
        <dbReference type="ARBA" id="ARBA00022723"/>
    </source>
</evidence>
<dbReference type="Proteomes" id="UP001213681">
    <property type="component" value="Unassembled WGS sequence"/>
</dbReference>
<dbReference type="Gene3D" id="3.40.50.11610">
    <property type="entry name" value="Multifunctional 2-oxoglutarate metabolism enzyme, C-terminal domain"/>
    <property type="match status" value="1"/>
</dbReference>
<dbReference type="GO" id="GO:0045252">
    <property type="term" value="C:oxoglutarate dehydrogenase complex"/>
    <property type="evidence" value="ECO:0007669"/>
    <property type="project" value="TreeGrafter"/>
</dbReference>
<evidence type="ECO:0000256" key="4">
    <source>
        <dbReference type="ARBA" id="ARBA00006936"/>
    </source>
</evidence>
<dbReference type="Gene3D" id="3.40.50.12470">
    <property type="match status" value="1"/>
</dbReference>
<dbReference type="Gene3D" id="1.10.287.1150">
    <property type="entry name" value="TPP helical domain"/>
    <property type="match status" value="1"/>
</dbReference>
<dbReference type="CDD" id="cd02016">
    <property type="entry name" value="TPP_E1_OGDC_like"/>
    <property type="match status" value="1"/>
</dbReference>
<organism evidence="18 19">
    <name type="scientific">Penicillium daleae</name>
    <dbReference type="NCBI Taxonomy" id="63821"/>
    <lineage>
        <taxon>Eukaryota</taxon>
        <taxon>Fungi</taxon>
        <taxon>Dikarya</taxon>
        <taxon>Ascomycota</taxon>
        <taxon>Pezizomycotina</taxon>
        <taxon>Eurotiomycetes</taxon>
        <taxon>Eurotiomycetidae</taxon>
        <taxon>Eurotiales</taxon>
        <taxon>Aspergillaceae</taxon>
        <taxon>Penicillium</taxon>
    </lineage>
</organism>
<comment type="cofactor">
    <cofactor evidence="2">
        <name>thiamine diphosphate</name>
        <dbReference type="ChEBI" id="CHEBI:58937"/>
    </cofactor>
</comment>
<evidence type="ECO:0000256" key="2">
    <source>
        <dbReference type="ARBA" id="ARBA00001964"/>
    </source>
</evidence>
<dbReference type="GO" id="GO:0004591">
    <property type="term" value="F:oxoglutarate dehydrogenase (succinyl-transferring) activity"/>
    <property type="evidence" value="ECO:0007669"/>
    <property type="project" value="UniProtKB-EC"/>
</dbReference>
<accession>A0AAD6C895</accession>
<dbReference type="Pfam" id="PF16078">
    <property type="entry name" value="2-oxogl_dehyd_N"/>
    <property type="match status" value="1"/>
</dbReference>
<dbReference type="InterPro" id="IPR042179">
    <property type="entry name" value="KGD_C_sf"/>
</dbReference>
<dbReference type="RefSeq" id="XP_056767350.1">
    <property type="nucleotide sequence ID" value="XM_056908732.1"/>
</dbReference>
<evidence type="ECO:0000256" key="14">
    <source>
        <dbReference type="ARBA" id="ARBA00040267"/>
    </source>
</evidence>
<evidence type="ECO:0000256" key="16">
    <source>
        <dbReference type="ARBA" id="ARBA00051911"/>
    </source>
</evidence>
<keyword evidence="10" id="KW-0560">Oxidoreductase</keyword>
<evidence type="ECO:0000256" key="3">
    <source>
        <dbReference type="ARBA" id="ARBA00004305"/>
    </source>
</evidence>
<dbReference type="NCBIfam" id="NF006914">
    <property type="entry name" value="PRK09404.1"/>
    <property type="match status" value="1"/>
</dbReference>
<dbReference type="PIRSF" id="PIRSF000157">
    <property type="entry name" value="Oxoglu_dh_E1"/>
    <property type="match status" value="1"/>
</dbReference>
<keyword evidence="12" id="KW-0496">Mitochondrion</keyword>
<feature type="domain" description="Transketolase-like pyrimidine-binding" evidence="17">
    <location>
        <begin position="683"/>
        <end position="893"/>
    </location>
</feature>
<evidence type="ECO:0000313" key="18">
    <source>
        <dbReference type="EMBL" id="KAJ5454394.1"/>
    </source>
</evidence>
<evidence type="ECO:0000256" key="1">
    <source>
        <dbReference type="ARBA" id="ARBA00001946"/>
    </source>
</evidence>
<dbReference type="GO" id="GO:0005759">
    <property type="term" value="C:mitochondrial matrix"/>
    <property type="evidence" value="ECO:0007669"/>
    <property type="project" value="UniProtKB-SubCell"/>
</dbReference>
<dbReference type="InterPro" id="IPR005475">
    <property type="entry name" value="Transketolase-like_Pyr-bd"/>
</dbReference>
<dbReference type="EMBL" id="JAPVEA010000005">
    <property type="protein sequence ID" value="KAJ5454394.1"/>
    <property type="molecule type" value="Genomic_DNA"/>
</dbReference>
<evidence type="ECO:0000256" key="8">
    <source>
        <dbReference type="ARBA" id="ARBA00022842"/>
    </source>
</evidence>
<dbReference type="GO" id="GO:0030976">
    <property type="term" value="F:thiamine pyrophosphate binding"/>
    <property type="evidence" value="ECO:0007669"/>
    <property type="project" value="InterPro"/>
</dbReference>
<dbReference type="SMART" id="SM00861">
    <property type="entry name" value="Transket_pyr"/>
    <property type="match status" value="1"/>
</dbReference>
<evidence type="ECO:0000256" key="12">
    <source>
        <dbReference type="ARBA" id="ARBA00023128"/>
    </source>
</evidence>
<dbReference type="Gene3D" id="3.40.50.970">
    <property type="match status" value="1"/>
</dbReference>
<keyword evidence="19" id="KW-1185">Reference proteome</keyword>
<dbReference type="AlphaFoldDB" id="A0AAD6C895"/>
<keyword evidence="9" id="KW-0809">Transit peptide</keyword>
<sequence>MFRNTALKATHSNMLRGVASSTSRRAFHLTSTARSASKTSTFGLTSRRPLAVVDRAFNGARLYASSAEGNAPGVDPNDSFLQGSTANYIDEMYLAWKRDPSSVHISWQTYFKNMEEGTMPISQAFTPPPTLVPTPTGGVPQDMPGHGLSAGADVTNHLKVQLLCRAYQARGHHKAKIDPLGIRGDAEAFGYSKPKELELDHYGFTERDMDQEFALGPGILPRFLTETRKKMTLREIIAACEKIYCGSYGVEYIHIPDRKPCEWIRDRFEIPEPYNYSVDDKRRILDRLIWSSSFETFLATKFPNDKRFGLEGCETLVPGMKALIDRSVDYGIKDIVIGMPHRGRLNVLSNVVRKPNESIFSEFAGSTEPSDEGSGDVKYHLGMNFERPTPSGKRVQLSLVANPSHLEAEDPVVLGKTRAIQHYNNDETKFDSAMGVLLHGDAAFAAQGVVYETMGFQSLPAYSTGGTIHIVVNNQIGFTTDPRFARSTPYCSDIAKSIDAPVFHVNADDVEAVNYVCQVAADWRAEFKSDVVIDIVCYRKQGHNETDQPSFTQPLMYKRIASQKAQLDKYIEKLINEGTFTKEDIDEHKKWVWGMLNDSFDRSKDYQPTGKEWLTSAWNNFKTPKELATEVLPHLETAVDAKSLGHIADKISGSSAPEGFTLHRNLKRILANRKKSVEEGKNIDWATAEALAFGSLVDEGYHVRISGQDVERGTFSQRHAVLHDQENEATYTPLQDISDKQGSFVISNSSLSEFGALGFEYGYSLTSPEALVMWEAQFGDFANNAQCIIDQFIAAGESKWLQRSGLVVSLPHGYDGQGPEHSSGRMERWLQLCNEEPRVFPCADKLDRQHQDCNMQIVCMTEPSNIFHVIRRQMHRQFRKPLVIFFSKSLLRHPIARSDLEAFTGESHFQWIIPDPAHQAEAIDAPEKIERVIMCSGQVYAALVKHREANGIRNTAITRVEQLHPFPWDQLKENLDSYPNAKDIVWCQEEPLNAGAWSFVQPRIETMLNSTEHHNRRHVLYAGRAPSASVATGLKAVHLKEEQEFLEDAFSVHQDRLKGE</sequence>
<name>A0AAD6C895_9EURO</name>